<evidence type="ECO:0000256" key="5">
    <source>
        <dbReference type="ARBA" id="ARBA00022833"/>
    </source>
</evidence>
<dbReference type="AlphaFoldDB" id="A0A6N9H563"/>
<feature type="non-terminal residue" evidence="10">
    <location>
        <position position="789"/>
    </location>
</feature>
<keyword evidence="6 7" id="KW-0482">Metalloprotease</keyword>
<evidence type="ECO:0000256" key="2">
    <source>
        <dbReference type="ARBA" id="ARBA00022670"/>
    </source>
</evidence>
<feature type="compositionally biased region" description="Low complexity" evidence="8">
    <location>
        <begin position="765"/>
        <end position="776"/>
    </location>
</feature>
<dbReference type="Pfam" id="PF01432">
    <property type="entry name" value="Peptidase_M3"/>
    <property type="match status" value="1"/>
</dbReference>
<organism evidence="10 11">
    <name type="scientific">Brevibacterium rongguiense</name>
    <dbReference type="NCBI Taxonomy" id="2695267"/>
    <lineage>
        <taxon>Bacteria</taxon>
        <taxon>Bacillati</taxon>
        <taxon>Actinomycetota</taxon>
        <taxon>Actinomycetes</taxon>
        <taxon>Micrococcales</taxon>
        <taxon>Brevibacteriaceae</taxon>
        <taxon>Brevibacterium</taxon>
    </lineage>
</organism>
<dbReference type="Proteomes" id="UP000469215">
    <property type="component" value="Unassembled WGS sequence"/>
</dbReference>
<evidence type="ECO:0000259" key="9">
    <source>
        <dbReference type="Pfam" id="PF01432"/>
    </source>
</evidence>
<dbReference type="EMBL" id="WWEQ01000012">
    <property type="protein sequence ID" value="MYM19198.1"/>
    <property type="molecule type" value="Genomic_DNA"/>
</dbReference>
<dbReference type="InterPro" id="IPR024077">
    <property type="entry name" value="Neurolysin/TOP_dom2"/>
</dbReference>
<feature type="compositionally biased region" description="Low complexity" evidence="8">
    <location>
        <begin position="11"/>
        <end position="29"/>
    </location>
</feature>
<keyword evidence="3 7" id="KW-0479">Metal-binding</keyword>
<feature type="domain" description="Peptidase M3A/M3B catalytic" evidence="9">
    <location>
        <begin position="269"/>
        <end position="709"/>
    </location>
</feature>
<sequence>METDQTPAPHDAQGTGTPPAPAADPAHGADSAHDAEPVADPAPDAAWQAIAEPAAMTLPDFAAIAPTDLRAAGQRAVAQQAEAIAAIVAAEAPATFHNTTLQIELARYPALRLAALVRLYSSALATPEAEPVYAQLDAELHAAELDVLLSPELFARLEAVSLVDLLPEDRRHHELMVADFVHAGARLDEESRQAAATISAELSSLETEFGQVLLAETNDSALHVPPEDAQALAGLSPVELGAAAQRAADRGVPGWVLGLQSTSQQSALCELTDTRTRQALMTASLSRGSRGNDNDTRVIVSDITALRAALAGLMGYRTYAGYAIDEQLAGDPEDASALLTRLLAPAQEQLAAELAAIREDLGIKRIEQADLAHLLRAYGEREFGIDVAAAAKYFEFDRVLGDGVLYAASQLYGLEFRPSDQRGWHPDVRVIEALENGRPLGLICLDPYARDSKRGGAWMDQLVPGAWYTGEHPIVTLTLNLPKPAPGEPTLLAPDSVRTLFHEFGHVLHGLFADSTYPSRAGTSVPRDYVEFPSQLNEMWMFHPQVLPNYAVHVETGEGIPDEIVDRLTLAQAFGQGFATVEYLAAALLDLGWHSLESGEQVDAVLSFESEVLAASGFDPLVPPRYRSPYFAHVFSHGYAAGYYSYLWSEVLAAHAEEWFAANGGLDHEAGQRFRKALLAPGYSVDLEAAVEDFFGAQPGIAPLLRRRGLPVPDEEEGPAPAADRAQAPGPEAVFGDAAALPSDVDEAEAGGTADARAERERPEAAVVDGGADQPDGAGGRATATEAQP</sequence>
<protein>
    <submittedName>
        <fullName evidence="10">Peptidyl-dipeptidase Dcp</fullName>
    </submittedName>
</protein>
<dbReference type="GO" id="GO:0004180">
    <property type="term" value="F:carboxypeptidase activity"/>
    <property type="evidence" value="ECO:0007669"/>
    <property type="project" value="TreeGrafter"/>
</dbReference>
<dbReference type="GO" id="GO:0004222">
    <property type="term" value="F:metalloendopeptidase activity"/>
    <property type="evidence" value="ECO:0007669"/>
    <property type="project" value="InterPro"/>
</dbReference>
<dbReference type="GO" id="GO:0005829">
    <property type="term" value="C:cytosol"/>
    <property type="evidence" value="ECO:0007669"/>
    <property type="project" value="TreeGrafter"/>
</dbReference>
<dbReference type="Gene3D" id="3.40.390.10">
    <property type="entry name" value="Collagenase (Catalytic Domain)"/>
    <property type="match status" value="1"/>
</dbReference>
<feature type="region of interest" description="Disordered" evidence="8">
    <location>
        <begin position="710"/>
        <end position="789"/>
    </location>
</feature>
<dbReference type="Gene3D" id="1.10.1370.10">
    <property type="entry name" value="Neurolysin, domain 3"/>
    <property type="match status" value="1"/>
</dbReference>
<name>A0A6N9H563_9MICO</name>
<dbReference type="InterPro" id="IPR034005">
    <property type="entry name" value="M3A_DCP"/>
</dbReference>
<keyword evidence="4 7" id="KW-0378">Hydrolase</keyword>
<dbReference type="InterPro" id="IPR024079">
    <property type="entry name" value="MetalloPept_cat_dom_sf"/>
</dbReference>
<dbReference type="PANTHER" id="PTHR43660:SF1">
    <property type="entry name" value="DIPEPTIDYL CARBOXYPEPTIDASE"/>
    <property type="match status" value="1"/>
</dbReference>
<dbReference type="GO" id="GO:0046872">
    <property type="term" value="F:metal ion binding"/>
    <property type="evidence" value="ECO:0007669"/>
    <property type="project" value="UniProtKB-UniRule"/>
</dbReference>
<evidence type="ECO:0000256" key="3">
    <source>
        <dbReference type="ARBA" id="ARBA00022723"/>
    </source>
</evidence>
<reference evidence="10 11" key="1">
    <citation type="submission" date="2020-01" db="EMBL/GenBank/DDBJ databases">
        <authorList>
            <person name="Deng T."/>
        </authorList>
    </citation>
    <scope>NUCLEOTIDE SEQUENCE [LARGE SCALE GENOMIC DNA]</scope>
    <source>
        <strain evidence="10 11">5221</strain>
    </source>
</reference>
<evidence type="ECO:0000256" key="1">
    <source>
        <dbReference type="ARBA" id="ARBA00006040"/>
    </source>
</evidence>
<dbReference type="GO" id="GO:0006508">
    <property type="term" value="P:proteolysis"/>
    <property type="evidence" value="ECO:0007669"/>
    <property type="project" value="UniProtKB-KW"/>
</dbReference>
<evidence type="ECO:0000256" key="8">
    <source>
        <dbReference type="SAM" id="MobiDB-lite"/>
    </source>
</evidence>
<keyword evidence="5 7" id="KW-0862">Zinc</keyword>
<evidence type="ECO:0000256" key="6">
    <source>
        <dbReference type="ARBA" id="ARBA00023049"/>
    </source>
</evidence>
<keyword evidence="11" id="KW-1185">Reference proteome</keyword>
<keyword evidence="2 7" id="KW-0645">Protease</keyword>
<accession>A0A6N9H563</accession>
<dbReference type="RefSeq" id="WP_160952636.1">
    <property type="nucleotide sequence ID" value="NZ_WWEQ01000012.1"/>
</dbReference>
<gene>
    <name evidence="10" type="ORF">GSY69_04235</name>
</gene>
<proteinExistence type="inferred from homology"/>
<evidence type="ECO:0000256" key="4">
    <source>
        <dbReference type="ARBA" id="ARBA00022801"/>
    </source>
</evidence>
<evidence type="ECO:0000313" key="10">
    <source>
        <dbReference type="EMBL" id="MYM19198.1"/>
    </source>
</evidence>
<dbReference type="InterPro" id="IPR045090">
    <property type="entry name" value="Pept_M3A_M3B"/>
</dbReference>
<evidence type="ECO:0000313" key="11">
    <source>
        <dbReference type="Proteomes" id="UP000469215"/>
    </source>
</evidence>
<dbReference type="PANTHER" id="PTHR43660">
    <property type="entry name" value="DIPEPTIDYL CARBOXYPEPTIDASE"/>
    <property type="match status" value="1"/>
</dbReference>
<evidence type="ECO:0000256" key="7">
    <source>
        <dbReference type="RuleBase" id="RU003435"/>
    </source>
</evidence>
<dbReference type="SUPFAM" id="SSF55486">
    <property type="entry name" value="Metalloproteases ('zincins'), catalytic domain"/>
    <property type="match status" value="1"/>
</dbReference>
<comment type="cofactor">
    <cofactor evidence="7">
        <name>Zn(2+)</name>
        <dbReference type="ChEBI" id="CHEBI:29105"/>
    </cofactor>
    <text evidence="7">Binds 1 zinc ion.</text>
</comment>
<comment type="similarity">
    <text evidence="1 7">Belongs to the peptidase M3 family.</text>
</comment>
<comment type="caution">
    <text evidence="10">The sequence shown here is derived from an EMBL/GenBank/DDBJ whole genome shotgun (WGS) entry which is preliminary data.</text>
</comment>
<feature type="region of interest" description="Disordered" evidence="8">
    <location>
        <begin position="1"/>
        <end position="40"/>
    </location>
</feature>
<dbReference type="InterPro" id="IPR001567">
    <property type="entry name" value="Pept_M3A_M3B_dom"/>
</dbReference>
<dbReference type="CDD" id="cd06456">
    <property type="entry name" value="M3A_DCP"/>
    <property type="match status" value="1"/>
</dbReference>